<dbReference type="Proteomes" id="UP000076798">
    <property type="component" value="Unassembled WGS sequence"/>
</dbReference>
<feature type="signal peptide" evidence="10">
    <location>
        <begin position="1"/>
        <end position="18"/>
    </location>
</feature>
<evidence type="ECO:0000256" key="1">
    <source>
        <dbReference type="ARBA" id="ARBA00001971"/>
    </source>
</evidence>
<keyword evidence="5 9" id="KW-0479">Metal-binding</keyword>
<dbReference type="InterPro" id="IPR050364">
    <property type="entry name" value="Cytochrome_P450_fung"/>
</dbReference>
<evidence type="ECO:0000313" key="12">
    <source>
        <dbReference type="Proteomes" id="UP000076798"/>
    </source>
</evidence>
<keyword evidence="6" id="KW-0560">Oxidoreductase</keyword>
<dbReference type="PANTHER" id="PTHR46300:SF7">
    <property type="entry name" value="P450, PUTATIVE (EUROFUNG)-RELATED"/>
    <property type="match status" value="1"/>
</dbReference>
<keyword evidence="4 9" id="KW-0349">Heme</keyword>
<dbReference type="GO" id="GO:0016705">
    <property type="term" value="F:oxidoreductase activity, acting on paired donors, with incorporation or reduction of molecular oxygen"/>
    <property type="evidence" value="ECO:0007669"/>
    <property type="project" value="InterPro"/>
</dbReference>
<keyword evidence="7 9" id="KW-0408">Iron</keyword>
<evidence type="ECO:0000256" key="10">
    <source>
        <dbReference type="SAM" id="SignalP"/>
    </source>
</evidence>
<dbReference type="PRINTS" id="PR00463">
    <property type="entry name" value="EP450I"/>
</dbReference>
<evidence type="ECO:0000256" key="5">
    <source>
        <dbReference type="ARBA" id="ARBA00022723"/>
    </source>
</evidence>
<dbReference type="CDD" id="cd11065">
    <property type="entry name" value="CYP64-like"/>
    <property type="match status" value="1"/>
</dbReference>
<evidence type="ECO:0000256" key="3">
    <source>
        <dbReference type="ARBA" id="ARBA00010617"/>
    </source>
</evidence>
<dbReference type="OrthoDB" id="2789670at2759"/>
<accession>A0A166GFS3</accession>
<sequence>MFSTIFFGLVALLLCSQAYRHVCPRKARRLPPGPPLIPFIGRMMPKKQQWLTFTTWGKQFGDVVWLKLMPYSIIILNSQKAALDILEKKSVNFSSRPYLQFSGGMIGWRNILVLTPYNRRFRDARKHLHQFMGAQSIKRFWPLQEQYAKAFIHRIFLHRLDSDATASVTDSIHWATGSFILQIAYGYKSASTGDPLLEVVNEAMAQFSRATEPGAWLVDLMPWLRHVPSWFPGGHFHHIAAKWRVTLNAMANNPFEMVKKEIANGIVRPSFTRDLLVEKGPNLSPEEEMTIKWAAASLYSGGADTVSSALSSFFLAMTQNPRALKRAQEELDSVLLSDRLPNVEDKVQGRFPYISALVKEVLRWAPVAPTGGPHVSEKDDKYRDWVIPGGSVVFVNIWGLTHDEEVYPNPNEFRPERFLTKANGGDCETENDLPRDPEQMVFGYGRRRICPGRHLADSFLWLTIAMSLSTFDVFGRSQEVGYSGGTIIHPDAFECVMTPRSEKATLLLQSVGQQIEDDSVDEMADRNRTSNSL</sequence>
<dbReference type="AlphaFoldDB" id="A0A166GFS3"/>
<evidence type="ECO:0000256" key="7">
    <source>
        <dbReference type="ARBA" id="ARBA00023004"/>
    </source>
</evidence>
<dbReference type="GO" id="GO:0005506">
    <property type="term" value="F:iron ion binding"/>
    <property type="evidence" value="ECO:0007669"/>
    <property type="project" value="InterPro"/>
</dbReference>
<evidence type="ECO:0000256" key="8">
    <source>
        <dbReference type="ARBA" id="ARBA00023033"/>
    </source>
</evidence>
<dbReference type="Gene3D" id="1.10.630.10">
    <property type="entry name" value="Cytochrome P450"/>
    <property type="match status" value="1"/>
</dbReference>
<dbReference type="InterPro" id="IPR002401">
    <property type="entry name" value="Cyt_P450_E_grp-I"/>
</dbReference>
<feature type="binding site" description="axial binding residue" evidence="9">
    <location>
        <position position="450"/>
    </location>
    <ligand>
        <name>heme</name>
        <dbReference type="ChEBI" id="CHEBI:30413"/>
    </ligand>
    <ligandPart>
        <name>Fe</name>
        <dbReference type="ChEBI" id="CHEBI:18248"/>
    </ligandPart>
</feature>
<dbReference type="InterPro" id="IPR036396">
    <property type="entry name" value="Cyt_P450_sf"/>
</dbReference>
<feature type="chain" id="PRO_5007873927" evidence="10">
    <location>
        <begin position="19"/>
        <end position="533"/>
    </location>
</feature>
<dbReference type="EMBL" id="KV428020">
    <property type="protein sequence ID" value="KZT41642.1"/>
    <property type="molecule type" value="Genomic_DNA"/>
</dbReference>
<protein>
    <submittedName>
        <fullName evidence="11">Cytochrome P450</fullName>
    </submittedName>
</protein>
<comment type="cofactor">
    <cofactor evidence="1 9">
        <name>heme</name>
        <dbReference type="ChEBI" id="CHEBI:30413"/>
    </cofactor>
</comment>
<comment type="similarity">
    <text evidence="3">Belongs to the cytochrome P450 family.</text>
</comment>
<dbReference type="PANTHER" id="PTHR46300">
    <property type="entry name" value="P450, PUTATIVE (EUROFUNG)-RELATED-RELATED"/>
    <property type="match status" value="1"/>
</dbReference>
<evidence type="ECO:0000256" key="2">
    <source>
        <dbReference type="ARBA" id="ARBA00005179"/>
    </source>
</evidence>
<reference evidence="11 12" key="1">
    <citation type="journal article" date="2016" name="Mol. Biol. Evol.">
        <title>Comparative Genomics of Early-Diverging Mushroom-Forming Fungi Provides Insights into the Origins of Lignocellulose Decay Capabilities.</title>
        <authorList>
            <person name="Nagy L.G."/>
            <person name="Riley R."/>
            <person name="Tritt A."/>
            <person name="Adam C."/>
            <person name="Daum C."/>
            <person name="Floudas D."/>
            <person name="Sun H."/>
            <person name="Yadav J.S."/>
            <person name="Pangilinan J."/>
            <person name="Larsson K.H."/>
            <person name="Matsuura K."/>
            <person name="Barry K."/>
            <person name="Labutti K."/>
            <person name="Kuo R."/>
            <person name="Ohm R.A."/>
            <person name="Bhattacharya S.S."/>
            <person name="Shirouzu T."/>
            <person name="Yoshinaga Y."/>
            <person name="Martin F.M."/>
            <person name="Grigoriev I.V."/>
            <person name="Hibbett D.S."/>
        </authorList>
    </citation>
    <scope>NUCLEOTIDE SEQUENCE [LARGE SCALE GENOMIC DNA]</scope>
    <source>
        <strain evidence="11 12">HHB10207 ss-3</strain>
    </source>
</reference>
<dbReference type="InterPro" id="IPR001128">
    <property type="entry name" value="Cyt_P450"/>
</dbReference>
<evidence type="ECO:0000256" key="6">
    <source>
        <dbReference type="ARBA" id="ARBA00023002"/>
    </source>
</evidence>
<evidence type="ECO:0000256" key="4">
    <source>
        <dbReference type="ARBA" id="ARBA00022617"/>
    </source>
</evidence>
<dbReference type="GO" id="GO:0004497">
    <property type="term" value="F:monooxygenase activity"/>
    <property type="evidence" value="ECO:0007669"/>
    <property type="project" value="UniProtKB-KW"/>
</dbReference>
<evidence type="ECO:0000256" key="9">
    <source>
        <dbReference type="PIRSR" id="PIRSR602401-1"/>
    </source>
</evidence>
<keyword evidence="12" id="KW-1185">Reference proteome</keyword>
<dbReference type="Pfam" id="PF00067">
    <property type="entry name" value="p450"/>
    <property type="match status" value="1"/>
</dbReference>
<name>A0A166GFS3_9AGAM</name>
<evidence type="ECO:0000313" key="11">
    <source>
        <dbReference type="EMBL" id="KZT41642.1"/>
    </source>
</evidence>
<dbReference type="SUPFAM" id="SSF48264">
    <property type="entry name" value="Cytochrome P450"/>
    <property type="match status" value="1"/>
</dbReference>
<dbReference type="STRING" id="1314776.A0A166GFS3"/>
<dbReference type="GO" id="GO:0020037">
    <property type="term" value="F:heme binding"/>
    <property type="evidence" value="ECO:0007669"/>
    <property type="project" value="InterPro"/>
</dbReference>
<proteinExistence type="inferred from homology"/>
<keyword evidence="8" id="KW-0503">Monooxygenase</keyword>
<keyword evidence="10" id="KW-0732">Signal</keyword>
<gene>
    <name evidence="11" type="ORF">SISSUDRAFT_981515</name>
</gene>
<organism evidence="11 12">
    <name type="scientific">Sistotremastrum suecicum HHB10207 ss-3</name>
    <dbReference type="NCBI Taxonomy" id="1314776"/>
    <lineage>
        <taxon>Eukaryota</taxon>
        <taxon>Fungi</taxon>
        <taxon>Dikarya</taxon>
        <taxon>Basidiomycota</taxon>
        <taxon>Agaricomycotina</taxon>
        <taxon>Agaricomycetes</taxon>
        <taxon>Sistotremastrales</taxon>
        <taxon>Sistotremastraceae</taxon>
        <taxon>Sistotremastrum</taxon>
    </lineage>
</organism>
<comment type="pathway">
    <text evidence="2">Secondary metabolite biosynthesis.</text>
</comment>